<feature type="domain" description="YtkA-like" evidence="12">
    <location>
        <begin position="466"/>
        <end position="539"/>
    </location>
</feature>
<dbReference type="GO" id="GO:0005886">
    <property type="term" value="C:plasma membrane"/>
    <property type="evidence" value="ECO:0007669"/>
    <property type="project" value="UniProtKB-SubCell"/>
</dbReference>
<gene>
    <name evidence="13" type="ORF">GC722_02210</name>
</gene>
<proteinExistence type="predicted"/>
<evidence type="ECO:0000259" key="11">
    <source>
        <dbReference type="Pfam" id="PF05425"/>
    </source>
</evidence>
<dbReference type="GO" id="GO:0042597">
    <property type="term" value="C:periplasmic space"/>
    <property type="evidence" value="ECO:0007669"/>
    <property type="project" value="InterPro"/>
</dbReference>
<evidence type="ECO:0000256" key="4">
    <source>
        <dbReference type="ARBA" id="ARBA00022723"/>
    </source>
</evidence>
<evidence type="ECO:0000256" key="2">
    <source>
        <dbReference type="ARBA" id="ARBA00022475"/>
    </source>
</evidence>
<dbReference type="InterPro" id="IPR008457">
    <property type="entry name" value="Cu-R_CopD_dom"/>
</dbReference>
<protein>
    <recommendedName>
        <fullName evidence="15">Copper resistance protein CopC</fullName>
    </recommendedName>
</protein>
<name>A0A6A9V060_9ACTN</name>
<sequence length="558" mass="56352">MTSAATRARSCLLRLLAAVAVAVLGGLLLPAAPGHAHASLIGTDPAEGAVLATAPRTVTLTFDEPVSPAVEGAQWLAPDGSSTVLPATARDETVVVELPAPVPQGTSLLSWRVVSADGHPIAGVLTFSVGAPSENSGSPTAGSSSPWLSGTVVLARGLTLAGVLLLVGLVLFDRLVLRGAEQPPGMLRALRLSAWVAGLATLVVLPLGWVVQQGTGLAAVASALAWQRILADPATAATLMTAVGAVVAADLSSSAWGRRSESGHLATAVALAVVIGAQAVTGHTRSTSPTWLVVGADLVHVVVASAWVGGLLGLVLVLRRPAYSPSRADPGHPGPLTVVGRFSTLAAVSVAALAVTGTVLAVLVLETWDALLGTGYGRTLLVKLGLVGVALLLAGWNRLRLLPALAAVGDPSALLSRLRRTLLDELALLLAAVAVTGLLISSSPSTSAPPEPAATQLELAGDRADITLEPGVTGRNTVSVVLTGADGRPLQTTAAPTLRLTQPVAGVGPLTAPLTADDGGGRWTGEVDLPVTGSWEVQLAVRVDEFREPVGSGTVEVR</sequence>
<evidence type="ECO:0008006" key="15">
    <source>
        <dbReference type="Google" id="ProtNLM"/>
    </source>
</evidence>
<comment type="caution">
    <text evidence="13">The sequence shown here is derived from an EMBL/GenBank/DDBJ whole genome shotgun (WGS) entry which is preliminary data.</text>
</comment>
<feature type="transmembrane region" description="Helical" evidence="9">
    <location>
        <begin position="189"/>
        <end position="209"/>
    </location>
</feature>
<feature type="domain" description="Copper resistance protein D" evidence="11">
    <location>
        <begin position="338"/>
        <end position="439"/>
    </location>
</feature>
<evidence type="ECO:0000259" key="10">
    <source>
        <dbReference type="Pfam" id="PF04234"/>
    </source>
</evidence>
<feature type="transmembrane region" description="Helical" evidence="9">
    <location>
        <begin position="376"/>
        <end position="396"/>
    </location>
</feature>
<keyword evidence="6 9" id="KW-1133">Transmembrane helix</keyword>
<dbReference type="GO" id="GO:0005507">
    <property type="term" value="F:copper ion binding"/>
    <property type="evidence" value="ECO:0007669"/>
    <property type="project" value="InterPro"/>
</dbReference>
<organism evidence="13 14">
    <name type="scientific">Auraticoccus cholistanensis</name>
    <dbReference type="NCBI Taxonomy" id="2656650"/>
    <lineage>
        <taxon>Bacteria</taxon>
        <taxon>Bacillati</taxon>
        <taxon>Actinomycetota</taxon>
        <taxon>Actinomycetes</taxon>
        <taxon>Propionibacteriales</taxon>
        <taxon>Propionibacteriaceae</taxon>
        <taxon>Auraticoccus</taxon>
    </lineage>
</organism>
<evidence type="ECO:0000256" key="7">
    <source>
        <dbReference type="ARBA" id="ARBA00023008"/>
    </source>
</evidence>
<dbReference type="SUPFAM" id="SSF81296">
    <property type="entry name" value="E set domains"/>
    <property type="match status" value="1"/>
</dbReference>
<feature type="transmembrane region" description="Helical" evidence="9">
    <location>
        <begin position="263"/>
        <end position="280"/>
    </location>
</feature>
<evidence type="ECO:0000256" key="8">
    <source>
        <dbReference type="ARBA" id="ARBA00023136"/>
    </source>
</evidence>
<evidence type="ECO:0000256" key="3">
    <source>
        <dbReference type="ARBA" id="ARBA00022692"/>
    </source>
</evidence>
<dbReference type="EMBL" id="WPCU01000003">
    <property type="protein sequence ID" value="MVA74850.1"/>
    <property type="molecule type" value="Genomic_DNA"/>
</dbReference>
<dbReference type="Pfam" id="PF04234">
    <property type="entry name" value="CopC"/>
    <property type="match status" value="1"/>
</dbReference>
<evidence type="ECO:0000313" key="13">
    <source>
        <dbReference type="EMBL" id="MVA74850.1"/>
    </source>
</evidence>
<keyword evidence="2" id="KW-1003">Cell membrane</keyword>
<keyword evidence="5" id="KW-0732">Signal</keyword>
<evidence type="ECO:0000256" key="6">
    <source>
        <dbReference type="ARBA" id="ARBA00022989"/>
    </source>
</evidence>
<evidence type="ECO:0000256" key="9">
    <source>
        <dbReference type="SAM" id="Phobius"/>
    </source>
</evidence>
<evidence type="ECO:0000256" key="5">
    <source>
        <dbReference type="ARBA" id="ARBA00022729"/>
    </source>
</evidence>
<feature type="transmembrane region" description="Helical" evidence="9">
    <location>
        <begin position="338"/>
        <end position="364"/>
    </location>
</feature>
<evidence type="ECO:0000256" key="1">
    <source>
        <dbReference type="ARBA" id="ARBA00004651"/>
    </source>
</evidence>
<comment type="subcellular location">
    <subcellularLocation>
        <location evidence="1">Cell membrane</location>
        <topology evidence="1">Multi-pass membrane protein</topology>
    </subcellularLocation>
</comment>
<accession>A0A6A9V060</accession>
<dbReference type="InterPro" id="IPR032694">
    <property type="entry name" value="CopC/D"/>
</dbReference>
<dbReference type="Pfam" id="PF05425">
    <property type="entry name" value="CopD"/>
    <property type="match status" value="1"/>
</dbReference>
<dbReference type="PANTHER" id="PTHR34820">
    <property type="entry name" value="INNER MEMBRANE PROTEIN YEBZ"/>
    <property type="match status" value="1"/>
</dbReference>
<feature type="transmembrane region" description="Helical" evidence="9">
    <location>
        <begin position="229"/>
        <end position="251"/>
    </location>
</feature>
<feature type="transmembrane region" description="Helical" evidence="9">
    <location>
        <begin position="292"/>
        <end position="318"/>
    </location>
</feature>
<dbReference type="Pfam" id="PF13115">
    <property type="entry name" value="YtkA"/>
    <property type="match status" value="1"/>
</dbReference>
<keyword evidence="14" id="KW-1185">Reference proteome</keyword>
<dbReference type="GO" id="GO:0006825">
    <property type="term" value="P:copper ion transport"/>
    <property type="evidence" value="ECO:0007669"/>
    <property type="project" value="InterPro"/>
</dbReference>
<keyword evidence="4" id="KW-0479">Metal-binding</keyword>
<dbReference type="Proteomes" id="UP000435304">
    <property type="component" value="Unassembled WGS sequence"/>
</dbReference>
<evidence type="ECO:0000259" key="12">
    <source>
        <dbReference type="Pfam" id="PF13115"/>
    </source>
</evidence>
<keyword evidence="8 9" id="KW-0472">Membrane</keyword>
<dbReference type="InterPro" id="IPR007348">
    <property type="entry name" value="CopC_dom"/>
</dbReference>
<dbReference type="RefSeq" id="WP_156607508.1">
    <property type="nucleotide sequence ID" value="NZ_WPCU01000003.1"/>
</dbReference>
<evidence type="ECO:0000313" key="14">
    <source>
        <dbReference type="Proteomes" id="UP000435304"/>
    </source>
</evidence>
<keyword evidence="7" id="KW-0186">Copper</keyword>
<dbReference type="Gene3D" id="2.60.40.1220">
    <property type="match status" value="1"/>
</dbReference>
<reference evidence="13 14" key="1">
    <citation type="submission" date="2019-12" db="EMBL/GenBank/DDBJ databases">
        <title>Auraticoccus cholistani sp. nov., an actinomycete isolated from soil of Cholistan desert.</title>
        <authorList>
            <person name="Cheema M.T."/>
        </authorList>
    </citation>
    <scope>NUCLEOTIDE SEQUENCE [LARGE SCALE GENOMIC DNA]</scope>
    <source>
        <strain evidence="13 14">F435</strain>
    </source>
</reference>
<dbReference type="InterPro" id="IPR032693">
    <property type="entry name" value="YtkA-like_dom"/>
</dbReference>
<dbReference type="PANTHER" id="PTHR34820:SF4">
    <property type="entry name" value="INNER MEMBRANE PROTEIN YEBZ"/>
    <property type="match status" value="1"/>
</dbReference>
<feature type="domain" description="CopC" evidence="10">
    <location>
        <begin position="37"/>
        <end position="129"/>
    </location>
</feature>
<keyword evidence="3 9" id="KW-0812">Transmembrane</keyword>
<feature type="transmembrane region" description="Helical" evidence="9">
    <location>
        <begin position="153"/>
        <end position="177"/>
    </location>
</feature>
<dbReference type="AlphaFoldDB" id="A0A6A9V060"/>
<dbReference type="InterPro" id="IPR014755">
    <property type="entry name" value="Cu-Rt/internalin_Ig-like"/>
</dbReference>
<dbReference type="InterPro" id="IPR014756">
    <property type="entry name" value="Ig_E-set"/>
</dbReference>
<dbReference type="GO" id="GO:0046688">
    <property type="term" value="P:response to copper ion"/>
    <property type="evidence" value="ECO:0007669"/>
    <property type="project" value="InterPro"/>
</dbReference>